<dbReference type="InterPro" id="IPR024535">
    <property type="entry name" value="RHGA/B-epi-like_pectate_lyase"/>
</dbReference>
<evidence type="ECO:0000313" key="4">
    <source>
        <dbReference type="Proteomes" id="UP000319383"/>
    </source>
</evidence>
<dbReference type="RefSeq" id="WP_145373900.1">
    <property type="nucleotide sequence ID" value="NZ_CP036276.1"/>
</dbReference>
<evidence type="ECO:0000256" key="1">
    <source>
        <dbReference type="SAM" id="SignalP"/>
    </source>
</evidence>
<dbReference type="Proteomes" id="UP000319383">
    <property type="component" value="Chromosome"/>
</dbReference>
<protein>
    <submittedName>
        <fullName evidence="3">Pectate lyase superfamily protein</fullName>
    </submittedName>
</protein>
<evidence type="ECO:0000313" key="3">
    <source>
        <dbReference type="EMBL" id="QDU41904.1"/>
    </source>
</evidence>
<keyword evidence="4" id="KW-1185">Reference proteome</keyword>
<keyword evidence="3" id="KW-0456">Lyase</keyword>
<organism evidence="3 4">
    <name type="scientific">Symmachiella dynata</name>
    <dbReference type="NCBI Taxonomy" id="2527995"/>
    <lineage>
        <taxon>Bacteria</taxon>
        <taxon>Pseudomonadati</taxon>
        <taxon>Planctomycetota</taxon>
        <taxon>Planctomycetia</taxon>
        <taxon>Planctomycetales</taxon>
        <taxon>Planctomycetaceae</taxon>
        <taxon>Symmachiella</taxon>
    </lineage>
</organism>
<dbReference type="SMART" id="SM00710">
    <property type="entry name" value="PbH1"/>
    <property type="match status" value="5"/>
</dbReference>
<evidence type="ECO:0000259" key="2">
    <source>
        <dbReference type="Pfam" id="PF12708"/>
    </source>
</evidence>
<sequence length="391" mass="42158" precursor="true">MRLLIAFVICFSTLVGTSTAKEFNITDYGATAGDETDDSTAIENALAACGEAGGGTVFIPAGTFFLSRRNNETPILEVPPNTTLRGEGAASILKFNPDVNQSNFWRMIGAPVVGGTKNVVIRDLHLDGSNTHPKYIKGETPEHNAGLWFYNKNHLIENVTVLNVFAENFSGDCMAFSYNCQGITVRDCTLRNFIRQGIQMGGSPGSRDYTVTGCRDLEASVQSSGSTIHVEHARGLKNVIIENNQCRKSILAGGVDGMVIRGNTVTGRIVGNGNTNLVIHSNIVTAVSKKHAVVQLGYTKGLNFRGNIIHGANDTTVGLYLWGNSRYNKQPGEDLIISDNQISGTETAISLNGTKDVRIHGNTLKAANLLRQKRTEGLDSDIEQATAIKQE</sequence>
<feature type="domain" description="Rhamnogalacturonase A/B/Epimerase-like pectate lyase" evidence="2">
    <location>
        <begin position="23"/>
        <end position="212"/>
    </location>
</feature>
<dbReference type="KEGG" id="sdyn:Mal52_03590"/>
<dbReference type="AlphaFoldDB" id="A0A517ZHF5"/>
<proteinExistence type="predicted"/>
<keyword evidence="1" id="KW-0732">Signal</keyword>
<dbReference type="Gene3D" id="2.160.20.10">
    <property type="entry name" value="Single-stranded right-handed beta-helix, Pectin lyase-like"/>
    <property type="match status" value="1"/>
</dbReference>
<accession>A0A517ZHF5</accession>
<dbReference type="GO" id="GO:0016829">
    <property type="term" value="F:lyase activity"/>
    <property type="evidence" value="ECO:0007669"/>
    <property type="project" value="UniProtKB-KW"/>
</dbReference>
<gene>
    <name evidence="3" type="ORF">Mal52_03590</name>
</gene>
<dbReference type="EMBL" id="CP036276">
    <property type="protein sequence ID" value="QDU41904.1"/>
    <property type="molecule type" value="Genomic_DNA"/>
</dbReference>
<dbReference type="InterPro" id="IPR006626">
    <property type="entry name" value="PbH1"/>
</dbReference>
<feature type="signal peptide" evidence="1">
    <location>
        <begin position="1"/>
        <end position="20"/>
    </location>
</feature>
<name>A0A517ZHF5_9PLAN</name>
<dbReference type="SUPFAM" id="SSF51126">
    <property type="entry name" value="Pectin lyase-like"/>
    <property type="match status" value="1"/>
</dbReference>
<feature type="chain" id="PRO_5022016911" evidence="1">
    <location>
        <begin position="21"/>
        <end position="391"/>
    </location>
</feature>
<dbReference type="Pfam" id="PF12708">
    <property type="entry name" value="Pect-lyase_RHGA_epim"/>
    <property type="match status" value="1"/>
</dbReference>
<dbReference type="InterPro" id="IPR011050">
    <property type="entry name" value="Pectin_lyase_fold/virulence"/>
</dbReference>
<reference evidence="3 4" key="1">
    <citation type="submission" date="2019-02" db="EMBL/GenBank/DDBJ databases">
        <title>Deep-cultivation of Planctomycetes and their phenomic and genomic characterization uncovers novel biology.</title>
        <authorList>
            <person name="Wiegand S."/>
            <person name="Jogler M."/>
            <person name="Boedeker C."/>
            <person name="Pinto D."/>
            <person name="Vollmers J."/>
            <person name="Rivas-Marin E."/>
            <person name="Kohn T."/>
            <person name="Peeters S.H."/>
            <person name="Heuer A."/>
            <person name="Rast P."/>
            <person name="Oberbeckmann S."/>
            <person name="Bunk B."/>
            <person name="Jeske O."/>
            <person name="Meyerdierks A."/>
            <person name="Storesund J.E."/>
            <person name="Kallscheuer N."/>
            <person name="Luecker S."/>
            <person name="Lage O.M."/>
            <person name="Pohl T."/>
            <person name="Merkel B.J."/>
            <person name="Hornburger P."/>
            <person name="Mueller R.-W."/>
            <person name="Bruemmer F."/>
            <person name="Labrenz M."/>
            <person name="Spormann A.M."/>
            <person name="Op den Camp H."/>
            <person name="Overmann J."/>
            <person name="Amann R."/>
            <person name="Jetten M.S.M."/>
            <person name="Mascher T."/>
            <person name="Medema M.H."/>
            <person name="Devos D.P."/>
            <person name="Kaster A.-K."/>
            <person name="Ovreas L."/>
            <person name="Rohde M."/>
            <person name="Galperin M.Y."/>
            <person name="Jogler C."/>
        </authorList>
    </citation>
    <scope>NUCLEOTIDE SEQUENCE [LARGE SCALE GENOMIC DNA]</scope>
    <source>
        <strain evidence="3 4">Mal52</strain>
    </source>
</reference>
<dbReference type="InterPro" id="IPR012334">
    <property type="entry name" value="Pectin_lyas_fold"/>
</dbReference>